<protein>
    <submittedName>
        <fullName evidence="1">Uncharacterized protein</fullName>
    </submittedName>
</protein>
<evidence type="ECO:0000313" key="1">
    <source>
        <dbReference type="EMBL" id="WXG69686.1"/>
    </source>
</evidence>
<proteinExistence type="predicted"/>
<sequence length="58" mass="6745">MQRTFGVSDMSAQRAIDRLVDAGVLHQTSKGRRNRVWQAGEMLDALDRFAERTRRARR</sequence>
<gene>
    <name evidence="1" type="ORF">WDS16_03780</name>
</gene>
<dbReference type="InterPro" id="IPR036388">
    <property type="entry name" value="WH-like_DNA-bd_sf"/>
</dbReference>
<dbReference type="EMBL" id="CP147846">
    <property type="protein sequence ID" value="WXG69686.1"/>
    <property type="molecule type" value="Genomic_DNA"/>
</dbReference>
<dbReference type="RefSeq" id="WP_338890618.1">
    <property type="nucleotide sequence ID" value="NZ_CP147846.1"/>
</dbReference>
<reference evidence="1 2" key="1">
    <citation type="submission" date="2024-03" db="EMBL/GenBank/DDBJ databases">
        <title>Natural products discovery in diverse microorganisms through a two-stage MS feature dereplication strategy.</title>
        <authorList>
            <person name="Zhang R."/>
        </authorList>
    </citation>
    <scope>NUCLEOTIDE SEQUENCE [LARGE SCALE GENOMIC DNA]</scope>
    <source>
        <strain evidence="1 2">18930</strain>
    </source>
</reference>
<evidence type="ECO:0000313" key="2">
    <source>
        <dbReference type="Proteomes" id="UP001432000"/>
    </source>
</evidence>
<name>A0ABZ2PPP0_9NOCA</name>
<dbReference type="Proteomes" id="UP001432000">
    <property type="component" value="Chromosome"/>
</dbReference>
<organism evidence="1 2">
    <name type="scientific">Rhodococcus sovatensis</name>
    <dbReference type="NCBI Taxonomy" id="1805840"/>
    <lineage>
        <taxon>Bacteria</taxon>
        <taxon>Bacillati</taxon>
        <taxon>Actinomycetota</taxon>
        <taxon>Actinomycetes</taxon>
        <taxon>Mycobacteriales</taxon>
        <taxon>Nocardiaceae</taxon>
        <taxon>Rhodococcus</taxon>
    </lineage>
</organism>
<dbReference type="Gene3D" id="1.10.10.10">
    <property type="entry name" value="Winged helix-like DNA-binding domain superfamily/Winged helix DNA-binding domain"/>
    <property type="match status" value="1"/>
</dbReference>
<accession>A0ABZ2PPP0</accession>
<keyword evidence="2" id="KW-1185">Reference proteome</keyword>